<name>A0A6J4QFV9_9ACTN</name>
<proteinExistence type="predicted"/>
<reference evidence="2" key="1">
    <citation type="submission" date="2020-02" db="EMBL/GenBank/DDBJ databases">
        <authorList>
            <person name="Meier V. D."/>
        </authorList>
    </citation>
    <scope>NUCLEOTIDE SEQUENCE</scope>
    <source>
        <strain evidence="2">AVDCRST_MAG03</strain>
    </source>
</reference>
<accession>A0A6J4QFV9</accession>
<feature type="compositionally biased region" description="Basic and acidic residues" evidence="1">
    <location>
        <begin position="285"/>
        <end position="294"/>
    </location>
</feature>
<dbReference type="AlphaFoldDB" id="A0A6J4QFV9"/>
<gene>
    <name evidence="2" type="ORF">AVDCRST_MAG03-3975</name>
</gene>
<feature type="non-terminal residue" evidence="2">
    <location>
        <position position="294"/>
    </location>
</feature>
<dbReference type="EMBL" id="CADCUT010000235">
    <property type="protein sequence ID" value="CAA9440654.1"/>
    <property type="molecule type" value="Genomic_DNA"/>
</dbReference>
<feature type="compositionally biased region" description="Basic residues" evidence="1">
    <location>
        <begin position="188"/>
        <end position="197"/>
    </location>
</feature>
<protein>
    <submittedName>
        <fullName evidence="2">Permease of the drug/metabolite transporter (DMT) superfamily</fullName>
    </submittedName>
</protein>
<evidence type="ECO:0000313" key="2">
    <source>
        <dbReference type="EMBL" id="CAA9440654.1"/>
    </source>
</evidence>
<feature type="region of interest" description="Disordered" evidence="1">
    <location>
        <begin position="249"/>
        <end position="294"/>
    </location>
</feature>
<sequence>DGARPRGAGHPRCPLGGVFPVHPGGRAGARAFRARRGARWPGGARARALRGGNGTRAQAAGAVGAAAVRGGRKHGGAVLAYLGLRGTPHRVPGRHPELDHRAVHCARRCRVARGPVDAEEDCGRPARHLRGRGARWLGPVAPEPHRPALHRGGAWRLLLLRRRRRLHQADLRRRPAVDPGRGAADGRRGRHDPHRAHGPAGGDAVGRRGALRAWSRRPLDRRRLPAVLPPHQQRRAHRDLDRHAHRPCLWPDLRRPFPRRAGRRRHHRRPRRDPLQRRPHHRHPVREGETSGRL</sequence>
<evidence type="ECO:0000256" key="1">
    <source>
        <dbReference type="SAM" id="MobiDB-lite"/>
    </source>
</evidence>
<organism evidence="2">
    <name type="scientific">uncultured Rubrobacteraceae bacterium</name>
    <dbReference type="NCBI Taxonomy" id="349277"/>
    <lineage>
        <taxon>Bacteria</taxon>
        <taxon>Bacillati</taxon>
        <taxon>Actinomycetota</taxon>
        <taxon>Rubrobacteria</taxon>
        <taxon>Rubrobacterales</taxon>
        <taxon>Rubrobacteraceae</taxon>
        <taxon>environmental samples</taxon>
    </lineage>
</organism>
<feature type="compositionally biased region" description="Basic residues" evidence="1">
    <location>
        <begin position="256"/>
        <end position="284"/>
    </location>
</feature>
<feature type="non-terminal residue" evidence="2">
    <location>
        <position position="1"/>
    </location>
</feature>
<feature type="region of interest" description="Disordered" evidence="1">
    <location>
        <begin position="170"/>
        <end position="216"/>
    </location>
</feature>